<evidence type="ECO:0000256" key="4">
    <source>
        <dbReference type="ARBA" id="ARBA00022553"/>
    </source>
</evidence>
<keyword evidence="3" id="KW-0245">EGF-like domain</keyword>
<dbReference type="Pfam" id="PF00069">
    <property type="entry name" value="Pkinase"/>
    <property type="match status" value="1"/>
</dbReference>
<dbReference type="PROSITE" id="PS00107">
    <property type="entry name" value="PROTEIN_KINASE_ATP"/>
    <property type="match status" value="1"/>
</dbReference>
<dbReference type="FunFam" id="3.30.200.20:FF:000178">
    <property type="entry name" value="serine/threonine-protein kinase PBS1-like"/>
    <property type="match status" value="1"/>
</dbReference>
<comment type="catalytic activity">
    <reaction evidence="18 19">
        <text>L-seryl-[protein] + ATP = O-phospho-L-seryl-[protein] + ADP + H(+)</text>
        <dbReference type="Rhea" id="RHEA:17989"/>
        <dbReference type="Rhea" id="RHEA-COMP:9863"/>
        <dbReference type="Rhea" id="RHEA-COMP:11604"/>
        <dbReference type="ChEBI" id="CHEBI:15378"/>
        <dbReference type="ChEBI" id="CHEBI:29999"/>
        <dbReference type="ChEBI" id="CHEBI:30616"/>
        <dbReference type="ChEBI" id="CHEBI:83421"/>
        <dbReference type="ChEBI" id="CHEBI:456216"/>
        <dbReference type="EC" id="2.7.11.1"/>
    </reaction>
</comment>
<dbReference type="InterPro" id="IPR051343">
    <property type="entry name" value="G-type_lectin_kinases/EP1-like"/>
</dbReference>
<dbReference type="Gramene" id="ONIVA01G08800.1">
    <property type="protein sequence ID" value="ONIVA01G08800.1"/>
    <property type="gene ID" value="ONIVA01G08800"/>
</dbReference>
<evidence type="ECO:0000256" key="17">
    <source>
        <dbReference type="ARBA" id="ARBA00047899"/>
    </source>
</evidence>
<evidence type="ECO:0000256" key="22">
    <source>
        <dbReference type="SAM" id="SignalP"/>
    </source>
</evidence>
<dbReference type="FunFam" id="1.10.510.10:FF:000248">
    <property type="entry name" value="S-receptor-like kinase 5"/>
    <property type="match status" value="1"/>
</dbReference>
<keyword evidence="27" id="KW-1185">Reference proteome</keyword>
<dbReference type="EC" id="2.7.11.1" evidence="19"/>
<evidence type="ECO:0000256" key="21">
    <source>
        <dbReference type="SAM" id="Phobius"/>
    </source>
</evidence>
<organism evidence="26">
    <name type="scientific">Oryza nivara</name>
    <name type="common">Indian wild rice</name>
    <name type="synonym">Oryza sativa f. spontanea</name>
    <dbReference type="NCBI Taxonomy" id="4536"/>
    <lineage>
        <taxon>Eukaryota</taxon>
        <taxon>Viridiplantae</taxon>
        <taxon>Streptophyta</taxon>
        <taxon>Embryophyta</taxon>
        <taxon>Tracheophyta</taxon>
        <taxon>Spermatophyta</taxon>
        <taxon>Magnoliopsida</taxon>
        <taxon>Liliopsida</taxon>
        <taxon>Poales</taxon>
        <taxon>Poaceae</taxon>
        <taxon>BOP clade</taxon>
        <taxon>Oryzoideae</taxon>
        <taxon>Oryzeae</taxon>
        <taxon>Oryzinae</taxon>
        <taxon>Oryza</taxon>
    </lineage>
</organism>
<dbReference type="CDD" id="cd01098">
    <property type="entry name" value="PAN_AP_plant"/>
    <property type="match status" value="1"/>
</dbReference>
<keyword evidence="8" id="KW-0430">Lectin</keyword>
<evidence type="ECO:0000313" key="27">
    <source>
        <dbReference type="Proteomes" id="UP000006591"/>
    </source>
</evidence>
<evidence type="ECO:0000259" key="23">
    <source>
        <dbReference type="PROSITE" id="PS50011"/>
    </source>
</evidence>
<evidence type="ECO:0000256" key="8">
    <source>
        <dbReference type="ARBA" id="ARBA00022734"/>
    </source>
</evidence>
<evidence type="ECO:0000313" key="26">
    <source>
        <dbReference type="EnsemblPlants" id="ONIVA01G08800.1"/>
    </source>
</evidence>
<evidence type="ECO:0000256" key="1">
    <source>
        <dbReference type="ARBA" id="ARBA00004479"/>
    </source>
</evidence>
<evidence type="ECO:0000256" key="20">
    <source>
        <dbReference type="PROSITE-ProRule" id="PRU10141"/>
    </source>
</evidence>
<dbReference type="InterPro" id="IPR017441">
    <property type="entry name" value="Protein_kinase_ATP_BS"/>
</dbReference>
<dbReference type="InterPro" id="IPR003609">
    <property type="entry name" value="Pan_app"/>
</dbReference>
<dbReference type="Proteomes" id="UP000006591">
    <property type="component" value="Chromosome 1"/>
</dbReference>
<dbReference type="PANTHER" id="PTHR47976">
    <property type="entry name" value="G-TYPE LECTIN S-RECEPTOR-LIKE SERINE/THREONINE-PROTEIN KINASE SD2-5"/>
    <property type="match status" value="1"/>
</dbReference>
<dbReference type="GO" id="GO:0106310">
    <property type="term" value="F:protein serine kinase activity"/>
    <property type="evidence" value="ECO:0007669"/>
    <property type="project" value="RHEA"/>
</dbReference>
<evidence type="ECO:0000256" key="9">
    <source>
        <dbReference type="ARBA" id="ARBA00022741"/>
    </source>
</evidence>
<evidence type="ECO:0000256" key="11">
    <source>
        <dbReference type="ARBA" id="ARBA00022840"/>
    </source>
</evidence>
<feature type="signal peptide" evidence="22">
    <location>
        <begin position="1"/>
        <end position="18"/>
    </location>
</feature>
<dbReference type="Gene3D" id="1.10.510.10">
    <property type="entry name" value="Transferase(Phosphotransferase) domain 1"/>
    <property type="match status" value="1"/>
</dbReference>
<feature type="domain" description="Apple" evidence="25">
    <location>
        <begin position="365"/>
        <end position="450"/>
    </location>
</feature>
<dbReference type="PROSITE" id="PS00108">
    <property type="entry name" value="PROTEIN_KINASE_ST"/>
    <property type="match status" value="1"/>
</dbReference>
<evidence type="ECO:0000256" key="6">
    <source>
        <dbReference type="ARBA" id="ARBA00022692"/>
    </source>
</evidence>
<dbReference type="GO" id="GO:0005524">
    <property type="term" value="F:ATP binding"/>
    <property type="evidence" value="ECO:0007669"/>
    <property type="project" value="UniProtKB-UniRule"/>
</dbReference>
<keyword evidence="10 19" id="KW-0418">Kinase</keyword>
<evidence type="ECO:0000256" key="10">
    <source>
        <dbReference type="ARBA" id="ARBA00022777"/>
    </source>
</evidence>
<keyword evidence="2 19" id="KW-0723">Serine/threonine-protein kinase</keyword>
<proteinExistence type="inferred from homology"/>
<protein>
    <recommendedName>
        <fullName evidence="19">Receptor-like serine/threonine-protein kinase</fullName>
        <ecNumber evidence="19">2.7.11.1</ecNumber>
    </recommendedName>
</protein>
<sequence length="809" mass="90874">MAMAPVSFLLIFFLTTAGLTLQTCCFDSPGHSANLSTIWTCTSPTTDVLVANPLLSRPVPDNHNLHFAAGFYDYPLVNTYIFGVYTVTDAGEFADMTSWRPEPVAVVWSANRDQLIRQNSTLSFTAEGDLVLQHPDGSLVWSTNTSGQSVAGMTLTGSGNLVLYNHNNLPVWQSFDHPTDSLLPGQRLVQGMRLKPNASAVNLTASDLYYLTVHSDGLYAFAGSSNSQPYYEFTVSTGNKSQNPPAYLTLANRSLDIFVPSSSSANLEHLSLQSPALSLQYIRFASDGQLRLYEWQADQNGRWLYVQDVFPFQYCDYPTVCGEYGICLNGLCSCPTATESHIRYFRPVDDRRPHLGCTLETPISCQFVQDHQLISLPNVSYLYYDSSRVSELTDEESCKQACLTTCSCKAALFWYVDNKSAGDCTLVSQVLSLKTSYPGYDSLAFLKVQITPSPHLEKHRLVPLVPVLVGVASFFVMLTIVLVVVQIRRQQDKDGEDEFAELPGMPTRFSFQMLKLATKDFSNKLGEGGFGSVFSGQLGEEKIAVKCLDQASQGKREFFAEVETIGRIHHINLVRLIGFCLEKSHRLLVYEFMPKGSLDQWIYYKDSNDTLDWRTRRNIITDIARALAYLHEECTHKIAHLDIKPQNILLDDNFNAKVCDFGLSRLIHRDQSHVTTRMRGTPGYLAPEWLTSHITEKVDVYSYGVVMIEIINGRPNLDHSNLGGGIQLLKLLQEKAQNSHLEDMIDRKCNDMSLHQQDVIKIMKLAMWCLQSDCNRRPSMSLVMKVLEGESDVEANLNYNFFDCRQRSS</sequence>
<reference evidence="26" key="2">
    <citation type="submission" date="2018-04" db="EMBL/GenBank/DDBJ databases">
        <title>OnivRS2 (Oryza nivara Reference Sequence Version 2).</title>
        <authorList>
            <person name="Zhang J."/>
            <person name="Kudrna D."/>
            <person name="Lee S."/>
            <person name="Talag J."/>
            <person name="Rajasekar S."/>
            <person name="Welchert J."/>
            <person name="Hsing Y.-I."/>
            <person name="Wing R.A."/>
        </authorList>
    </citation>
    <scope>NUCLEOTIDE SEQUENCE [LARGE SCALE GENOMIC DNA]</scope>
</reference>
<keyword evidence="12 21" id="KW-1133">Transmembrane helix</keyword>
<evidence type="ECO:0000256" key="5">
    <source>
        <dbReference type="ARBA" id="ARBA00022679"/>
    </source>
</evidence>
<dbReference type="Pfam" id="PF08276">
    <property type="entry name" value="PAN_2"/>
    <property type="match status" value="1"/>
</dbReference>
<evidence type="ECO:0000256" key="3">
    <source>
        <dbReference type="ARBA" id="ARBA00022536"/>
    </source>
</evidence>
<comment type="subcellular location">
    <subcellularLocation>
        <location evidence="1">Membrane</location>
        <topology evidence="1">Single-pass type I membrane protein</topology>
    </subcellularLocation>
</comment>
<evidence type="ECO:0000256" key="7">
    <source>
        <dbReference type="ARBA" id="ARBA00022729"/>
    </source>
</evidence>
<dbReference type="EnsemblPlants" id="ONIVA01G08800.1">
    <property type="protein sequence ID" value="ONIVA01G08800.1"/>
    <property type="gene ID" value="ONIVA01G08800"/>
</dbReference>
<dbReference type="GO" id="GO:0051707">
    <property type="term" value="P:response to other organism"/>
    <property type="evidence" value="ECO:0007669"/>
    <property type="project" value="UniProtKB-ARBA"/>
</dbReference>
<feature type="binding site" evidence="20">
    <location>
        <position position="546"/>
    </location>
    <ligand>
        <name>ATP</name>
        <dbReference type="ChEBI" id="CHEBI:30616"/>
    </ligand>
</feature>
<name>A0A0E0FI93_ORYNI</name>
<dbReference type="PROSITE" id="PS50011">
    <property type="entry name" value="PROTEIN_KINASE_DOM"/>
    <property type="match status" value="1"/>
</dbReference>
<dbReference type="eggNOG" id="ENOG502QUNW">
    <property type="taxonomic scope" value="Eukaryota"/>
</dbReference>
<keyword evidence="4" id="KW-0597">Phosphoprotein</keyword>
<dbReference type="InterPro" id="IPR008271">
    <property type="entry name" value="Ser/Thr_kinase_AS"/>
</dbReference>
<dbReference type="InterPro" id="IPR001480">
    <property type="entry name" value="Bulb-type_lectin_dom"/>
</dbReference>
<evidence type="ECO:0000256" key="2">
    <source>
        <dbReference type="ARBA" id="ARBA00022527"/>
    </source>
</evidence>
<dbReference type="SUPFAM" id="SSF51110">
    <property type="entry name" value="alpha-D-mannose-specific plant lectins"/>
    <property type="match status" value="1"/>
</dbReference>
<feature type="domain" description="Protein kinase" evidence="23">
    <location>
        <begin position="519"/>
        <end position="802"/>
    </location>
</feature>
<dbReference type="HOGENOM" id="CLU_000288_116_2_1"/>
<dbReference type="STRING" id="4536.A0A0E0FI93"/>
<evidence type="ECO:0000256" key="14">
    <source>
        <dbReference type="ARBA" id="ARBA00023157"/>
    </source>
</evidence>
<dbReference type="SMART" id="SM00220">
    <property type="entry name" value="S_TKc"/>
    <property type="match status" value="1"/>
</dbReference>
<dbReference type="InterPro" id="IPR024171">
    <property type="entry name" value="SRK-like_kinase"/>
</dbReference>
<evidence type="ECO:0000256" key="13">
    <source>
        <dbReference type="ARBA" id="ARBA00023136"/>
    </source>
</evidence>
<keyword evidence="14" id="KW-1015">Disulfide bond</keyword>
<dbReference type="CDD" id="cd00028">
    <property type="entry name" value="B_lectin"/>
    <property type="match status" value="1"/>
</dbReference>
<dbReference type="SUPFAM" id="SSF56112">
    <property type="entry name" value="Protein kinase-like (PK-like)"/>
    <property type="match status" value="1"/>
</dbReference>
<keyword evidence="15" id="KW-0675">Receptor</keyword>
<evidence type="ECO:0000259" key="24">
    <source>
        <dbReference type="PROSITE" id="PS50927"/>
    </source>
</evidence>
<dbReference type="GO" id="GO:0004674">
    <property type="term" value="F:protein serine/threonine kinase activity"/>
    <property type="evidence" value="ECO:0007669"/>
    <property type="project" value="UniProtKB-KW"/>
</dbReference>
<evidence type="ECO:0000256" key="12">
    <source>
        <dbReference type="ARBA" id="ARBA00022989"/>
    </source>
</evidence>
<feature type="domain" description="Bulb-type lectin" evidence="24">
    <location>
        <begin position="56"/>
        <end position="176"/>
    </location>
</feature>
<keyword evidence="7 22" id="KW-0732">Signal</keyword>
<reference evidence="26" key="1">
    <citation type="submission" date="2015-04" db="UniProtKB">
        <authorList>
            <consortium name="EnsemblPlants"/>
        </authorList>
    </citation>
    <scope>IDENTIFICATION</scope>
    <source>
        <strain evidence="26">SL10</strain>
    </source>
</reference>
<dbReference type="Gene3D" id="3.30.200.20">
    <property type="entry name" value="Phosphorylase Kinase, domain 1"/>
    <property type="match status" value="1"/>
</dbReference>
<dbReference type="CDD" id="cd14066">
    <property type="entry name" value="STKc_IRAK"/>
    <property type="match status" value="1"/>
</dbReference>
<dbReference type="GO" id="GO:0030246">
    <property type="term" value="F:carbohydrate binding"/>
    <property type="evidence" value="ECO:0007669"/>
    <property type="project" value="UniProtKB-KW"/>
</dbReference>
<evidence type="ECO:0000256" key="18">
    <source>
        <dbReference type="ARBA" id="ARBA00048679"/>
    </source>
</evidence>
<feature type="chain" id="PRO_5002359252" description="Receptor-like serine/threonine-protein kinase" evidence="22">
    <location>
        <begin position="19"/>
        <end position="809"/>
    </location>
</feature>
<keyword evidence="16" id="KW-0325">Glycoprotein</keyword>
<keyword evidence="13 21" id="KW-0472">Membrane</keyword>
<keyword evidence="6 21" id="KW-0812">Transmembrane</keyword>
<keyword evidence="5 19" id="KW-0808">Transferase</keyword>
<keyword evidence="11 19" id="KW-0067">ATP-binding</keyword>
<dbReference type="GO" id="GO:0016020">
    <property type="term" value="C:membrane"/>
    <property type="evidence" value="ECO:0007669"/>
    <property type="project" value="UniProtKB-SubCell"/>
</dbReference>
<dbReference type="PROSITE" id="PS50927">
    <property type="entry name" value="BULB_LECTIN"/>
    <property type="match status" value="1"/>
</dbReference>
<dbReference type="InterPro" id="IPR036426">
    <property type="entry name" value="Bulb-type_lectin_dom_sf"/>
</dbReference>
<evidence type="ECO:0000256" key="15">
    <source>
        <dbReference type="ARBA" id="ARBA00023170"/>
    </source>
</evidence>
<dbReference type="OMA" id="HEECTHK"/>
<evidence type="ECO:0000256" key="19">
    <source>
        <dbReference type="PIRNR" id="PIRNR000641"/>
    </source>
</evidence>
<dbReference type="InterPro" id="IPR000719">
    <property type="entry name" value="Prot_kinase_dom"/>
</dbReference>
<dbReference type="Pfam" id="PF01453">
    <property type="entry name" value="B_lectin"/>
    <property type="match status" value="1"/>
</dbReference>
<evidence type="ECO:0000256" key="16">
    <source>
        <dbReference type="ARBA" id="ARBA00023180"/>
    </source>
</evidence>
<dbReference type="Gene3D" id="2.90.10.10">
    <property type="entry name" value="Bulb-type lectin domain"/>
    <property type="match status" value="1"/>
</dbReference>
<evidence type="ECO:0000259" key="25">
    <source>
        <dbReference type="PROSITE" id="PS50948"/>
    </source>
</evidence>
<dbReference type="SMART" id="SM00108">
    <property type="entry name" value="B_lectin"/>
    <property type="match status" value="1"/>
</dbReference>
<dbReference type="InterPro" id="IPR011009">
    <property type="entry name" value="Kinase-like_dom_sf"/>
</dbReference>
<dbReference type="PIRSF" id="PIRSF000641">
    <property type="entry name" value="SRK"/>
    <property type="match status" value="1"/>
</dbReference>
<comment type="catalytic activity">
    <reaction evidence="17 19">
        <text>L-threonyl-[protein] + ATP = O-phospho-L-threonyl-[protein] + ADP + H(+)</text>
        <dbReference type="Rhea" id="RHEA:46608"/>
        <dbReference type="Rhea" id="RHEA-COMP:11060"/>
        <dbReference type="Rhea" id="RHEA-COMP:11605"/>
        <dbReference type="ChEBI" id="CHEBI:15378"/>
        <dbReference type="ChEBI" id="CHEBI:30013"/>
        <dbReference type="ChEBI" id="CHEBI:30616"/>
        <dbReference type="ChEBI" id="CHEBI:61977"/>
        <dbReference type="ChEBI" id="CHEBI:456216"/>
        <dbReference type="EC" id="2.7.11.1"/>
    </reaction>
</comment>
<dbReference type="AlphaFoldDB" id="A0A0E0FI93"/>
<feature type="transmembrane region" description="Helical" evidence="21">
    <location>
        <begin position="461"/>
        <end position="485"/>
    </location>
</feature>
<dbReference type="PROSITE" id="PS50948">
    <property type="entry name" value="PAN"/>
    <property type="match status" value="1"/>
</dbReference>
<dbReference type="PANTHER" id="PTHR47976:SF9">
    <property type="entry name" value="OS01G0113650 PROTEIN"/>
    <property type="match status" value="1"/>
</dbReference>
<keyword evidence="9 19" id="KW-0547">Nucleotide-binding</keyword>
<accession>A0A0E0FI93</accession>
<comment type="similarity">
    <text evidence="19">Belongs to the protein kinase superfamily. Ser/Thr protein kinase family.</text>
</comment>